<sequence length="118" mass="13376">MAEPLAAFLEANGISVPEWLRHLIEENPDLPYEAFFPPTKALRATARTSVLPEQAENGFLLVRFKPQGDTHWTCEVPGLEGIADLFAVADLPSVRALRCRASCRRLLEQYLREHEYRA</sequence>
<evidence type="ECO:0000313" key="1">
    <source>
        <dbReference type="EMBL" id="MBK7954121.1"/>
    </source>
</evidence>
<dbReference type="AlphaFoldDB" id="A0A935T9A6"/>
<dbReference type="Proteomes" id="UP000706151">
    <property type="component" value="Unassembled WGS sequence"/>
</dbReference>
<protein>
    <submittedName>
        <fullName evidence="1">Uncharacterized protein</fullName>
    </submittedName>
</protein>
<proteinExistence type="predicted"/>
<accession>A0A935T9A6</accession>
<dbReference type="EMBL" id="JADJOT010000008">
    <property type="protein sequence ID" value="MBK7954121.1"/>
    <property type="molecule type" value="Genomic_DNA"/>
</dbReference>
<gene>
    <name evidence="1" type="ORF">IPK02_09270</name>
</gene>
<organism evidence="1 2">
    <name type="scientific">Candidatus Accumulibacter affinis</name>
    <dbReference type="NCBI Taxonomy" id="2954384"/>
    <lineage>
        <taxon>Bacteria</taxon>
        <taxon>Pseudomonadati</taxon>
        <taxon>Pseudomonadota</taxon>
        <taxon>Betaproteobacteria</taxon>
        <taxon>Candidatus Accumulibacter</taxon>
    </lineage>
</organism>
<comment type="caution">
    <text evidence="1">The sequence shown here is derived from an EMBL/GenBank/DDBJ whole genome shotgun (WGS) entry which is preliminary data.</text>
</comment>
<name>A0A935T9A6_9PROT</name>
<evidence type="ECO:0000313" key="2">
    <source>
        <dbReference type="Proteomes" id="UP000706151"/>
    </source>
</evidence>
<reference evidence="1 2" key="1">
    <citation type="submission" date="2020-10" db="EMBL/GenBank/DDBJ databases">
        <title>Connecting structure to function with the recovery of over 1000 high-quality activated sludge metagenome-assembled genomes encoding full-length rRNA genes using long-read sequencing.</title>
        <authorList>
            <person name="Singleton C.M."/>
            <person name="Petriglieri F."/>
            <person name="Kristensen J.M."/>
            <person name="Kirkegaard R.H."/>
            <person name="Michaelsen T.Y."/>
            <person name="Andersen M.H."/>
            <person name="Karst S.M."/>
            <person name="Dueholm M.S."/>
            <person name="Nielsen P.H."/>
            <person name="Albertsen M."/>
        </authorList>
    </citation>
    <scope>NUCLEOTIDE SEQUENCE [LARGE SCALE GENOMIC DNA]</scope>
    <source>
        <strain evidence="1">Fred_18-Q3-R57-64_BAT3C.720</strain>
    </source>
</reference>